<dbReference type="Gene3D" id="3.40.366.10">
    <property type="entry name" value="Malonyl-Coenzyme A Acyl Carrier Protein, domain 2"/>
    <property type="match status" value="2"/>
</dbReference>
<dbReference type="InterPro" id="IPR014030">
    <property type="entry name" value="Ketoacyl_synth_N"/>
</dbReference>
<dbReference type="InterPro" id="IPR049900">
    <property type="entry name" value="PKS_mFAS_DH"/>
</dbReference>
<dbReference type="PANTHER" id="PTHR43775:SF37">
    <property type="entry name" value="SI:DKEY-61P9.11"/>
    <property type="match status" value="1"/>
</dbReference>
<dbReference type="InterPro" id="IPR016035">
    <property type="entry name" value="Acyl_Trfase/lysoPLipase"/>
</dbReference>
<feature type="region of interest" description="Disordered" evidence="14">
    <location>
        <begin position="2470"/>
        <end position="2503"/>
    </location>
</feature>
<evidence type="ECO:0000256" key="1">
    <source>
        <dbReference type="ARBA" id="ARBA00004496"/>
    </source>
</evidence>
<keyword evidence="5" id="KW-0597">Phosphoprotein</keyword>
<dbReference type="GO" id="GO:0006633">
    <property type="term" value="P:fatty acid biosynthetic process"/>
    <property type="evidence" value="ECO:0007669"/>
    <property type="project" value="InterPro"/>
</dbReference>
<evidence type="ECO:0000256" key="11">
    <source>
        <dbReference type="ARBA" id="ARBA00023268"/>
    </source>
</evidence>
<dbReference type="Gene3D" id="3.10.129.110">
    <property type="entry name" value="Polyketide synthase dehydratase"/>
    <property type="match status" value="3"/>
</dbReference>
<feature type="region of interest" description="N-terminal hotdog fold" evidence="13">
    <location>
        <begin position="3124"/>
        <end position="3248"/>
    </location>
</feature>
<dbReference type="GO" id="GO:0004315">
    <property type="term" value="F:3-oxoacyl-[acyl-carrier-protein] synthase activity"/>
    <property type="evidence" value="ECO:0007669"/>
    <property type="project" value="InterPro"/>
</dbReference>
<dbReference type="SMART" id="SM00826">
    <property type="entry name" value="PKS_DH"/>
    <property type="match status" value="3"/>
</dbReference>
<dbReference type="InterPro" id="IPR020841">
    <property type="entry name" value="PKS_Beta-ketoAc_synthase_dom"/>
</dbReference>
<dbReference type="InterPro" id="IPR014031">
    <property type="entry name" value="Ketoacyl_synth_C"/>
</dbReference>
<feature type="region of interest" description="Disordered" evidence="14">
    <location>
        <begin position="5834"/>
        <end position="5860"/>
    </location>
</feature>
<dbReference type="InterPro" id="IPR049490">
    <property type="entry name" value="C883_1060-like_KR_N"/>
</dbReference>
<evidence type="ECO:0000256" key="10">
    <source>
        <dbReference type="ARBA" id="ARBA00023194"/>
    </source>
</evidence>
<keyword evidence="4" id="KW-0963">Cytoplasm</keyword>
<evidence type="ECO:0000259" key="17">
    <source>
        <dbReference type="PROSITE" id="PS52019"/>
    </source>
</evidence>
<evidence type="ECO:0000256" key="6">
    <source>
        <dbReference type="ARBA" id="ARBA00022679"/>
    </source>
</evidence>
<dbReference type="SMART" id="SM00827">
    <property type="entry name" value="PKS_AT"/>
    <property type="match status" value="1"/>
</dbReference>
<dbReference type="Pfam" id="PF00550">
    <property type="entry name" value="PP-binding"/>
    <property type="match status" value="4"/>
</dbReference>
<feature type="region of interest" description="Disordered" evidence="14">
    <location>
        <begin position="2359"/>
        <end position="2383"/>
    </location>
</feature>
<dbReference type="Gene3D" id="3.40.50.150">
    <property type="entry name" value="Vaccinia Virus protein VP39"/>
    <property type="match status" value="1"/>
</dbReference>
<feature type="compositionally biased region" description="Low complexity" evidence="14">
    <location>
        <begin position="5984"/>
        <end position="5996"/>
    </location>
</feature>
<dbReference type="SMART" id="SM00825">
    <property type="entry name" value="PKS_KS"/>
    <property type="match status" value="3"/>
</dbReference>
<feature type="region of interest" description="Disordered" evidence="14">
    <location>
        <begin position="5947"/>
        <end position="6003"/>
    </location>
</feature>
<feature type="active site" description="Proton donor; for dehydratase activity" evidence="13">
    <location>
        <position position="1776"/>
    </location>
</feature>
<feature type="domain" description="Carrier" evidence="15">
    <location>
        <begin position="2388"/>
        <end position="2461"/>
    </location>
</feature>
<dbReference type="CDD" id="cd00833">
    <property type="entry name" value="PKS"/>
    <property type="match status" value="3"/>
</dbReference>
<evidence type="ECO:0000256" key="4">
    <source>
        <dbReference type="ARBA" id="ARBA00022490"/>
    </source>
</evidence>
<dbReference type="Gene3D" id="3.40.50.720">
    <property type="entry name" value="NAD(P)-binding Rossmann-like Domain"/>
    <property type="match status" value="3"/>
</dbReference>
<evidence type="ECO:0000256" key="3">
    <source>
        <dbReference type="ARBA" id="ARBA00022450"/>
    </source>
</evidence>
<feature type="domain" description="Carrier" evidence="15">
    <location>
        <begin position="3939"/>
        <end position="4015"/>
    </location>
</feature>
<keyword evidence="3" id="KW-0596">Phosphopantetheine</keyword>
<evidence type="ECO:0000256" key="12">
    <source>
        <dbReference type="ARBA" id="ARBA00023315"/>
    </source>
</evidence>
<dbReference type="Pfam" id="PF08659">
    <property type="entry name" value="KR"/>
    <property type="match status" value="3"/>
</dbReference>
<dbReference type="SMART" id="SM01294">
    <property type="entry name" value="PKS_PP_betabranch"/>
    <property type="match status" value="1"/>
</dbReference>
<name>A0A6B3C3R8_9ACTN</name>
<reference evidence="18" key="1">
    <citation type="submission" date="2020-01" db="EMBL/GenBank/DDBJ databases">
        <title>Insect and environment-associated Actinomycetes.</title>
        <authorList>
            <person name="Currrie C."/>
            <person name="Chevrette M."/>
            <person name="Carlson C."/>
            <person name="Stubbendieck R."/>
            <person name="Wendt-Pienkowski E."/>
        </authorList>
    </citation>
    <scope>NUCLEOTIDE SEQUENCE</scope>
    <source>
        <strain evidence="18">SID12501</strain>
    </source>
</reference>
<evidence type="ECO:0000259" key="15">
    <source>
        <dbReference type="PROSITE" id="PS50075"/>
    </source>
</evidence>
<feature type="domain" description="Ketosynthase family 3 (KS3)" evidence="16">
    <location>
        <begin position="4073"/>
        <end position="4508"/>
    </location>
</feature>
<dbReference type="SMART" id="SM00823">
    <property type="entry name" value="PKS_PP"/>
    <property type="match status" value="4"/>
</dbReference>
<dbReference type="GO" id="GO:0033068">
    <property type="term" value="P:macrolide biosynthetic process"/>
    <property type="evidence" value="ECO:0007669"/>
    <property type="project" value="UniProtKB-ARBA"/>
</dbReference>
<dbReference type="SMART" id="SM00822">
    <property type="entry name" value="PKS_KR"/>
    <property type="match status" value="3"/>
</dbReference>
<keyword evidence="10" id="KW-0045">Antibiotic biosynthesis</keyword>
<dbReference type="SUPFAM" id="SSF52151">
    <property type="entry name" value="FabD/lysophospholipase-like"/>
    <property type="match status" value="3"/>
</dbReference>
<organism evidence="18">
    <name type="scientific">Streptomyces sp. SID12501</name>
    <dbReference type="NCBI Taxonomy" id="2706042"/>
    <lineage>
        <taxon>Bacteria</taxon>
        <taxon>Bacillati</taxon>
        <taxon>Actinomycetota</taxon>
        <taxon>Actinomycetes</taxon>
        <taxon>Kitasatosporales</taxon>
        <taxon>Streptomycetaceae</taxon>
        <taxon>Streptomyces</taxon>
    </lineage>
</organism>
<dbReference type="PROSITE" id="PS50075">
    <property type="entry name" value="CARRIER"/>
    <property type="match status" value="4"/>
</dbReference>
<dbReference type="Pfam" id="PF22336">
    <property type="entry name" value="RhiE-like_linker"/>
    <property type="match status" value="2"/>
</dbReference>
<dbReference type="InterPro" id="IPR014043">
    <property type="entry name" value="Acyl_transferase_dom"/>
</dbReference>
<dbReference type="InterPro" id="IPR050091">
    <property type="entry name" value="PKS_NRPS_Biosynth_Enz"/>
</dbReference>
<dbReference type="PROSITE" id="PS52019">
    <property type="entry name" value="PKS_MFAS_DH"/>
    <property type="match status" value="3"/>
</dbReference>
<dbReference type="Gene3D" id="3.30.70.3290">
    <property type="match status" value="3"/>
</dbReference>
<feature type="compositionally biased region" description="Basic and acidic residues" evidence="14">
    <location>
        <begin position="265"/>
        <end position="277"/>
    </location>
</feature>
<dbReference type="InterPro" id="IPR036291">
    <property type="entry name" value="NAD(P)-bd_dom_sf"/>
</dbReference>
<dbReference type="GO" id="GO:0004312">
    <property type="term" value="F:fatty acid synthase activity"/>
    <property type="evidence" value="ECO:0007669"/>
    <property type="project" value="TreeGrafter"/>
</dbReference>
<dbReference type="InterPro" id="IPR042104">
    <property type="entry name" value="PKS_dehydratase_sf"/>
</dbReference>
<dbReference type="InterPro" id="IPR036736">
    <property type="entry name" value="ACP-like_sf"/>
</dbReference>
<dbReference type="InterPro" id="IPR020807">
    <property type="entry name" value="PKS_DH"/>
</dbReference>
<feature type="region of interest" description="C-terminal hotdog fold" evidence="13">
    <location>
        <begin position="1707"/>
        <end position="1865"/>
    </location>
</feature>
<evidence type="ECO:0000256" key="7">
    <source>
        <dbReference type="ARBA" id="ARBA00022737"/>
    </source>
</evidence>
<sequence length="6029" mass="639025">MSTLDAKSDGTLSTVGSPGAPALVVVSGDTAQARDAAAAELAGRLRRLQAADLPDAAYTLAVGRRARSHRRAVICHGPQEAARLLEASPADGDGGPGTRTLVLELPADVPDVARLAAEAINTDPRFAGFHRACRRAGALKKGAAGAVFAYQYALVRLWLHWGLQPRALRAEGVGETVAACVGGALSLADAVVSLGEPEAATKVGRRARRRPSFEILPFGSGSEPEDLVLTVGSDNPLETLRRAWLSGAEIEWENVYEGQGRRRIRLPDRSADPRPEPEAEAPEGNADRRAAMPWVLAAKSKAALRRRAAEVGAAVEARSEQSPLEIARSLAVDAAADPAGGHRAVVVGTDRADLLRGLTALSAGRPSPGVTRGVVSVTDSRPVFVFPGHGSQWQGMAADLMESSPVFRAEADRCAEAFAPHIDWSLTDVLCGRPGSASLERVDVVQPALFTVMVSLHALLRSWGLRPAAVLGHCIGEMAAAYVSGALSVQDAAAVSAHSSKAQATLAGAGAMASVELPPHVVRERLAGYDGRIGLGAVNGVDWVLVSGDRQDVVHLVEELTAEGVRARLIRVDLAVHSTHLDAVRDRMMRDLASITPRPAELPMRSSISGEPLRGTELDNSYWFGNVRETVEFAGTVRTLVEEGYRTFVELSPHPALAMGVSSVLEAAGAEADGVVVGTLRRSQDGQAALLASLAELHVRGVPVDWTAVLGGAATPVEPLVPTCAGDPAPVGEWAEGEGLFDRLAEMPRAAAERECLGLIAAHAAALLGVDSLDDLAPDWAGASLVTLGFTSLLAVELRGRLAQDTGLRLARTLVFDHPTPQSLSRFLVGELSGATGGEATTRLGTGAPAVLPAEARDGAIAIVGMAARLPGAADLEEYWDLLSGGREAIARFTDEELLAAGVPEELVRDPRYVKAFGALPDAELFDAAFFGLTPAEAEVTDPQQRLFLQTCHAALEHAGCDPARHPGAIGVFGGAANNTYLQENVLPGTDRTTASEYFRVMFANDKDYLATRVAYKLNLKGPGYTVQTACSTSLVAIHVARQALRVGDCDLALAGGVSVRVPQTKGHLYEEGSILSADGRVRAFDADASGTVFGSGVGVLALKRLSDAVADGDTIHAVILGTATNNDGAGKVSYAAPARDGQAAVIAMAQRAAGADAGTITYLEAHATGTRLGDPVEVAALDQAFRRTTTEKGYCAIGSVKPNIGHLDAAAGVAGVIKVVLMMQHRTIPPSINYRRPNPAIDFENTPFRVAAEFAPWTVQGHPRRAGVSSFGVGGTNAHAVLEEAPPREPSGQSRADQLLVLSAATPSALDRIGVRLAEHLRRHPDVPVADVAHTLAVGRAAHRYRRALLCRDTDEAVRLLEDPTGAAGAAATAGYVPPSVAFAFPGAGADADGRLAAVLTAAEPVFAERYEECIAAGALRGGPRGRAFAFGYALAGLWQDWGMQPETLFAEGDGELVAACLAGALRLDEAVGALAGAGMRPPGREARLRVLPLAEASREGQVVLEARAESPLIAVREAWLVGADVDWARFYRGQRRSRVPLPTYPFEGRRYWLEPAPPAPAPAEPPLRELADARRSCPTITLTGREPYLADHLIGGAAVLPAAVHLELARAAAELVSGGRTVEAIRDAGFEQMLSFRSGARTLRVRWEPRNGRFLRFTVTADGTESDGGGEQVYSRGEVALADSATTPAPAPERVDLDRVLRRCTTLVDPGTCYDLLGERGVAHGTSLRALREFRHRGGQEAVAVLDVPQSAAGSAAPDFGGPDTSVLHPALLDGALQAAVCLLAVSGEDRGATYLPMRLGELRLHGPLDGPCTVHVTRSAGAPRSGGDQVVRLDLALVDQDGAVAVGLSDLVLRRVPSGAEPSGRTEPAPVFLRGHWSPVPAAGTAAGIGSGPFLLLADGEGPRHALRRALRDAGEHDTPVVLVTPGPGFRRTDDHTYEVAPGRPGAFAELLAALDADRIAPRRILHTWSLTAQPSDEFGADLLDTGVGSLFDLTRALLARRPVERTQLLFVHPLAARPLGPDEGLPVHEAVAAFARTARLENPALAYRVAGVAADGFTEQIPLLLGEFGADTDRETEVRYEEDLRLARRYQVIDTAGSPGPGAGGGVGLRDGGVYLITGGAGGLGLLHADHLAARYRAHLFLVGRSAPDERVRARTEALAAAGGTARYLRADVSRQDDVRAVLAAVEAEHETLHGVIHSAGVLRDSFLLTKTQEDLAAVLAPKVHGTVHLDRLTAHHSLDFFATFSSVVAPLGNVGQADYAFANAFMDGSMAHRQRLVAAGRRSGTSVSIAWPLWRDGGMTADEASAALLERRQGSAALPAQAGLAAFETALGLPGGPVLVALGDPATVQAALTPAAPPTTWPDEPDPGRRVAAGAEPEPDLRSVAEGLLREILAAQTRLDAATIDPQAPLERYGIDSLLIVKLNTAVEERFGESSKTLFFEYTTLADLADYFADHHAERLRELSGAARPAQEAAPVPAPVRAPAASPAETVGGDRDAHHRYDDLDYPDDAIAVIGLSGRYPKAADLEVFWQNLVEGRDCVTEIPRERWDHDRFFQEGPPVPGRAYAKWGGFLDDVDRFDPLFFGISPREAELMDPQERLFLQTAWHAVEDAGYRPAELAGRPVGVFVGAMYAEYQLYGADRVLRGEGPVPGSLQASIANRVSYVLNLAGPSLAVDTMCSSSLTAIHLACRSLSDGESELAIAGGVNLSLHPHKYVYLSQGRFVSADGRCRSFGAGGTGYVPGEGVGAVLLKPVRRALADGDHIHGVILGDAVNHGGRTNGYTVPNPNAQQKVVERALQRARTAPRDIGYVEAHGTGTSLGDPIEITGLRKAFEQVGGPADAEGERQYCPVGSLKSNIGHLEAAAGIAGLTKVLLQFRHGSLVPSLHSEELNPNIDFAASPFRVQRELADWPRPYGGSRRAALSSFGAGGSNAHLVLAEEPRPEPAPALPAAGQRTPEPLLYVLSARDEERLREYAGRLGRFLRTERVDLADVAHTLRYGREPMAERLAVVGDDGAAVAEALLAFSEGADAPAGLWHGRAGTGPAPDPDPDAAGVGPQAAAHRWLAGADPVETAFPVSAPNGAGRPPRRIPLPGYPFARERYWLGGLDETPAGAGAAALHPLLDANESTLTETRFRTTLRRDDALLEDHQVAGRRLLAGTALLEMVRAAVERAAGSRPTAMRDVMWGRPVEVTGDALDVFVALRADGAEGVNPAGAVEFEVFSEAGQDRVTHVRGAAATGPEQPAGPPLDLAAVRHRCATARVGTEVYRDYRQAGFHYGPSFQVMREVRIGADEVLVEVRLPERPADTEGFTLHPALLDGLLRSVHWMNRHTTPGADDLVVPFSLGAIEVLRPLPPVCFAHAVPSRGSGPRPAAVQRFDVLVVDEQGAELVRIRDFAGRVLSAPAEPEQPTTGETPAEALFYEYGWEPQGAPEPTGPADPDRGTLLVLAAAPEPARLLARSGRWARVVRVATGDRFHAEGPDEYTVDPLDAGHYRRLLAEVADGGARSALDVLHLLDLTPGGGPQPDDGEPAGELARLNAALDTGLFPMLYLAQAARPGHGRLRLLYGHTAPAGRAVPAREATSGLCRVVEAAQPGSWLRSVRYDGPAPDAERLARTLLDEFAVPTGAAPRTAEIRYDESGRRLVRVVRSATPSPFPADVPLRDGGVYLITGGTSGIGLVFARYLAEQYRARLVLLARSPLGEAARAEVDRLTALGAEVLAVQGDVAVPDDVRRALARLRDRFGRLDGVFHAAGVFDPTPLPEADRERFARVLAAKTRGTVNLDVLTRDERLDLFVLFSSVSAALGDFGAGSYAAANRFLDGYAERRDQWAAEGRRHGRTLSLDWPLWTVGGVDSALGDAEVSRYRTTTGMRPVTADDGLRMFRQAWAHTSPVLIPAAGDRAVIDRVLGVAAASGPAARPVPAPAPAAGPGPAGQLRPRLVEHVRQRLAEVLKLPPARLDSRSTLDSYGMDSVLVMEANSVLGRDFPGLPGTLFFEYRTVAEVADYLLLEHSDAVVRLFGQEQAPAWEPADPVPAANAAPAGRAPTAPTEYRPPTATVPVIPASVTVAEDDIAIIGISGRYPKARDLDEFWENLRAGRDCVTEVPADRWDAEAVFDPDPSAAGRSYSRWGGFLDDVDAFDSLFFRISPMQAKTMDPQERLFLETAWAALEDAGYPLDALPRPRFSAEGRDVGVFVGVMWGDYAVLAAEESFRGNPVTVLTNRSSIANHVSYFGDFRGPSMVVDTACSSSLVALHLACESIRRGECGYAIAGGVNIAAHPARYVHLSRLNMLAKDGRCRSFGAGGSGYVPGEGVGAVLLKRLSQAEADGDRIHAVVRASAVNQGGHTSGPTVPNPRAQQALVEETLARAGVDPRTIGYVEAHGTGTELGDPIEHTALERAFRRYTDDLGFCALGSAKSAIGHLEGAAGIAGVTKAVLQLRHGQLAPSLHADRLNPVIDFERSPFRVQRELVDWQPPSGSNGPAPRRAAVSSFGAGGTNAHVILEEYLGAPDRHTTAAPGAPGPELLTLSARSEDRLRAQAEQLAAFLRRESAAGRPPALADVAHTFQAGREAMTERLAATVHGIDEAVELLEAFVRGEAGDRVIRSSAKANEAVGDLLTAVREGRDLALALAAAGDFDRLGRLWASGLALDPDVLQQVRPRPARRVSLPTYPFAPERHWIVRRPAGTTPAGPTPALHRRRLDSTEPVLRDHMVLGRSILPGVAHLDLVLTVLSAPVSLPRVLRDVRWTTPVDADAGFAELVVRTEPDTDGHGGAVRYEIRGGGGGTAALYSQGLLADAEPRSGADAVSVEEVRARCLTARTGGELYAQLAGQGLRYGPYFRAVEQVWTGVGEALARLVLPAGQHAGTDRHILHPGMADAALHTLAALLDPGEGALLPFAVERMELLRPVPATGWSHVRARGGHRYDVELLDDTGRVCVRFDDLACRPARGTAGQEHGGYEQFGYRPRWVPAPAPGADTAAGRETVLLAAPASARTLALALGDEHLGRGDEVRHLWLAADGTFERSAEDVLAQGAPPGLVYFLGGAQDASAGGEARTARDEVVALHRLARRLLGRGAGDAGSGAVRLKVVTTDAFPFCDDEGSRPWSAGLWGYCSVLDKEFPVLRTVLVDVRGEESGDAVTQLVAEPFPVRARAVSLRGGVRRTLRLEPVELPSADAGGQVRFRDNGVYLLLGGLGAIGHDTALHLARTHRAKLVLVGRTEPDERRRARIAEIERAGAEVLYLACDAADPAALGDAVTRAKQRFGALHGVFHSAMLLDAAPVRELGEEALRTVLTAKVDTTWNLARAVWDEPLDFLLLYSSGTAIAGNAGQAGYAAGCAFADSLARHLARTARFPVRTLNWGYWHAGGDEDREAVLRRLVAAGIRPIGAEEGMETVERFLASGLPQILATRASEPILGALGVDPSRRVRPHNADLSATVVDAGAQPLLTGTEESARIGRQAAGSDALERLGQLLLLGTFQRAGLLCRVGERRSVTEMRRGLGVVSRHHRLYEVLLDVLELGGLVRRDGDEVLALPPVEGEEARRVLADPEAARAELPAGQPWTAAVAGLLLRCTRELGRVLAGTTAATEVLFPGGSLDAVTAVYQGNPITDRLNAHLAATVRSYAERRLAADPTALIRVLEVGAGTGSTTRQVLAALESFAGQVQYTYTDISTGFVRHGRQEFGDNHPFTDFRVLDIEGDLGAQGFLPQGYDVVLGTNVFHATRRIHDTLNQVKRLLRPAGLLLANEGIRADHVLTLVFGLTDGWWAYEDPEHRIHGTPMLGERSWRDVLHDCGFRRVVTHGLPQEGEVTQSLIVAESDGVLVDAAAVPTTSAAPGTAAPAARSTVGESARAEDGEDAEGRYVAAEEFVRRVFGGVLEMSPEQLDPDATFENYGVDSLVVLQLNKAIEQHVGRVPATLLFEQITMGRLARWLLAERPEALAHVLPATTPDTGPAGAEARIQRDAPSPDGAPAVRPAGPGLEPSSGAGAPDPSGGELDRMVSALPDAEVDALLRLLGHGAANGRVTAE</sequence>
<dbReference type="InterPro" id="IPR049552">
    <property type="entry name" value="PKS_DH_N"/>
</dbReference>
<dbReference type="PANTHER" id="PTHR43775">
    <property type="entry name" value="FATTY ACID SYNTHASE"/>
    <property type="match status" value="1"/>
</dbReference>
<dbReference type="FunFam" id="3.40.47.10:FF:000042">
    <property type="entry name" value="Polyketide synthase Pks13"/>
    <property type="match status" value="1"/>
</dbReference>
<feature type="domain" description="Carrier" evidence="15">
    <location>
        <begin position="5865"/>
        <end position="5938"/>
    </location>
</feature>
<dbReference type="InterPro" id="IPR016036">
    <property type="entry name" value="Malonyl_transacylase_ACP-bd"/>
</dbReference>
<dbReference type="InterPro" id="IPR029063">
    <property type="entry name" value="SAM-dependent_MTases_sf"/>
</dbReference>
<keyword evidence="6" id="KW-0808">Transferase</keyword>
<feature type="compositionally biased region" description="Low complexity" evidence="14">
    <location>
        <begin position="2471"/>
        <end position="2494"/>
    </location>
</feature>
<feature type="region of interest" description="Disordered" evidence="14">
    <location>
        <begin position="263"/>
        <end position="288"/>
    </location>
</feature>
<evidence type="ECO:0000256" key="13">
    <source>
        <dbReference type="PROSITE-ProRule" id="PRU01363"/>
    </source>
</evidence>
<evidence type="ECO:0000256" key="9">
    <source>
        <dbReference type="ARBA" id="ARBA00023098"/>
    </source>
</evidence>
<dbReference type="InterPro" id="IPR013217">
    <property type="entry name" value="Methyltransf_12"/>
</dbReference>
<evidence type="ECO:0000256" key="2">
    <source>
        <dbReference type="ARBA" id="ARBA00004792"/>
    </source>
</evidence>
<comment type="pathway">
    <text evidence="2">Antibiotic biosynthesis.</text>
</comment>
<feature type="domain" description="Carrier" evidence="15">
    <location>
        <begin position="754"/>
        <end position="832"/>
    </location>
</feature>
<accession>A0A6B3C3R8</accession>
<feature type="compositionally biased region" description="Low complexity" evidence="14">
    <location>
        <begin position="5834"/>
        <end position="5844"/>
    </location>
</feature>
<comment type="subcellular location">
    <subcellularLocation>
        <location evidence="1">Cytoplasm</location>
    </subcellularLocation>
</comment>
<feature type="active site" description="Proton acceptor; for dehydratase activity" evidence="13">
    <location>
        <position position="4714"/>
    </location>
</feature>
<feature type="region of interest" description="Disordered" evidence="14">
    <location>
        <begin position="3920"/>
        <end position="3939"/>
    </location>
</feature>
<feature type="domain" description="PKS/mFAS DH" evidence="17">
    <location>
        <begin position="4681"/>
        <end position="4957"/>
    </location>
</feature>
<dbReference type="PROSITE" id="PS00606">
    <property type="entry name" value="KS3_1"/>
    <property type="match status" value="1"/>
</dbReference>
<dbReference type="Pfam" id="PF00109">
    <property type="entry name" value="ketoacyl-synt"/>
    <property type="match status" value="3"/>
</dbReference>
<dbReference type="SUPFAM" id="SSF55048">
    <property type="entry name" value="Probable ACP-binding domain of malonyl-CoA ACP transacylase"/>
    <property type="match status" value="1"/>
</dbReference>
<keyword evidence="11" id="KW-0511">Multifunctional enzyme</keyword>
<feature type="region of interest" description="C-terminal hotdog fold" evidence="13">
    <location>
        <begin position="4820"/>
        <end position="4957"/>
    </location>
</feature>
<keyword evidence="12" id="KW-0012">Acyltransferase</keyword>
<feature type="domain" description="Ketosynthase family 3 (KS3)" evidence="16">
    <location>
        <begin position="858"/>
        <end position="1285"/>
    </location>
</feature>
<dbReference type="Gene3D" id="3.40.47.10">
    <property type="match status" value="3"/>
</dbReference>
<dbReference type="InterPro" id="IPR016039">
    <property type="entry name" value="Thiolase-like"/>
</dbReference>
<dbReference type="Pfam" id="PF22621">
    <property type="entry name" value="CurL-like_PKS_C"/>
    <property type="match status" value="2"/>
</dbReference>
<dbReference type="Pfam" id="PF21089">
    <property type="entry name" value="PKS_DH_N"/>
    <property type="match status" value="3"/>
</dbReference>
<dbReference type="InterPro" id="IPR049551">
    <property type="entry name" value="PKS_DH_C"/>
</dbReference>
<dbReference type="Pfam" id="PF21394">
    <property type="entry name" value="Beta-ketacyl_N"/>
    <property type="match status" value="1"/>
</dbReference>
<dbReference type="GO" id="GO:0071770">
    <property type="term" value="P:DIM/DIP cell wall layer assembly"/>
    <property type="evidence" value="ECO:0007669"/>
    <property type="project" value="TreeGrafter"/>
</dbReference>
<gene>
    <name evidence="18" type="ORF">G3I71_35835</name>
</gene>
<dbReference type="Pfam" id="PF00698">
    <property type="entry name" value="Acyl_transf_1"/>
    <property type="match status" value="1"/>
</dbReference>
<dbReference type="CDD" id="cd08953">
    <property type="entry name" value="KR_2_SDR_x"/>
    <property type="match status" value="3"/>
</dbReference>
<dbReference type="Pfam" id="PF14765">
    <property type="entry name" value="PS-DH"/>
    <property type="match status" value="3"/>
</dbReference>
<evidence type="ECO:0000259" key="16">
    <source>
        <dbReference type="PROSITE" id="PS52004"/>
    </source>
</evidence>
<dbReference type="Gene3D" id="1.10.1240.100">
    <property type="match status" value="3"/>
</dbReference>
<dbReference type="FunFam" id="3.40.47.10:FF:000019">
    <property type="entry name" value="Polyketide synthase type I"/>
    <property type="match status" value="2"/>
</dbReference>
<dbReference type="RefSeq" id="WP_164321458.1">
    <property type="nucleotide sequence ID" value="NZ_JAAGLU010000038.1"/>
</dbReference>
<feature type="domain" description="PKS/mFAS DH" evidence="17">
    <location>
        <begin position="3124"/>
        <end position="3411"/>
    </location>
</feature>
<dbReference type="InterPro" id="IPR020806">
    <property type="entry name" value="PKS_PP-bd"/>
</dbReference>
<dbReference type="Gene3D" id="1.10.1200.10">
    <property type="entry name" value="ACP-like"/>
    <property type="match status" value="4"/>
</dbReference>
<dbReference type="InterPro" id="IPR009081">
    <property type="entry name" value="PP-bd_ACP"/>
</dbReference>
<dbReference type="InterPro" id="IPR018201">
    <property type="entry name" value="Ketoacyl_synth_AS"/>
</dbReference>
<dbReference type="SUPFAM" id="SSF51735">
    <property type="entry name" value="NAD(P)-binding Rossmann-fold domains"/>
    <property type="match status" value="5"/>
</dbReference>
<keyword evidence="9" id="KW-0443">Lipid metabolism</keyword>
<feature type="domain" description="PKS/mFAS DH" evidence="17">
    <location>
        <begin position="1556"/>
        <end position="1865"/>
    </location>
</feature>
<dbReference type="InterPro" id="IPR057326">
    <property type="entry name" value="KR_dom"/>
</dbReference>
<dbReference type="SUPFAM" id="SSF53335">
    <property type="entry name" value="S-adenosyl-L-methionine-dependent methyltransferases"/>
    <property type="match status" value="1"/>
</dbReference>
<keyword evidence="8" id="KW-0276">Fatty acid metabolism</keyword>
<dbReference type="Pfam" id="PF08242">
    <property type="entry name" value="Methyltransf_12"/>
    <property type="match status" value="1"/>
</dbReference>
<feature type="compositionally biased region" description="Pro residues" evidence="14">
    <location>
        <begin position="3923"/>
        <end position="3933"/>
    </location>
</feature>
<proteinExistence type="predicted"/>
<dbReference type="InterPro" id="IPR001227">
    <property type="entry name" value="Ac_transferase_dom_sf"/>
</dbReference>
<feature type="active site" description="Proton acceptor; for dehydratase activity" evidence="13">
    <location>
        <position position="1594"/>
    </location>
</feature>
<feature type="active site" description="Proton donor; for dehydratase activity" evidence="13">
    <location>
        <position position="4881"/>
    </location>
</feature>
<dbReference type="SUPFAM" id="SSF47336">
    <property type="entry name" value="ACP-like"/>
    <property type="match status" value="4"/>
</dbReference>
<evidence type="ECO:0000313" key="18">
    <source>
        <dbReference type="EMBL" id="NEC91056.1"/>
    </source>
</evidence>
<feature type="region of interest" description="N-terminal hotdog fold" evidence="13">
    <location>
        <begin position="4681"/>
        <end position="4805"/>
    </location>
</feature>
<dbReference type="InterPro" id="IPR054514">
    <property type="entry name" value="RhiE-like_linker"/>
</dbReference>
<protein>
    <submittedName>
        <fullName evidence="18">SDR family NAD(P)-dependent oxidoreductase</fullName>
    </submittedName>
</protein>
<dbReference type="GO" id="GO:0005737">
    <property type="term" value="C:cytoplasm"/>
    <property type="evidence" value="ECO:0007669"/>
    <property type="project" value="UniProtKB-SubCell"/>
</dbReference>
<comment type="caution">
    <text evidence="18">The sequence shown here is derived from an EMBL/GenBank/DDBJ whole genome shotgun (WGS) entry which is preliminary data.</text>
</comment>
<dbReference type="GO" id="GO:0005886">
    <property type="term" value="C:plasma membrane"/>
    <property type="evidence" value="ECO:0007669"/>
    <property type="project" value="TreeGrafter"/>
</dbReference>
<feature type="active site" description="Proton acceptor; for dehydratase activity" evidence="13">
    <location>
        <position position="3153"/>
    </location>
</feature>
<evidence type="ECO:0000256" key="8">
    <source>
        <dbReference type="ARBA" id="ARBA00022832"/>
    </source>
</evidence>
<feature type="compositionally biased region" description="Polar residues" evidence="14">
    <location>
        <begin position="1"/>
        <end position="16"/>
    </location>
</feature>
<dbReference type="GO" id="GO:0031177">
    <property type="term" value="F:phosphopantetheine binding"/>
    <property type="evidence" value="ECO:0007669"/>
    <property type="project" value="InterPro"/>
</dbReference>
<keyword evidence="7" id="KW-0677">Repeat</keyword>
<dbReference type="Pfam" id="PF02801">
    <property type="entry name" value="Ketoacyl-synt_C"/>
    <property type="match status" value="3"/>
</dbReference>
<evidence type="ECO:0000256" key="14">
    <source>
        <dbReference type="SAM" id="MobiDB-lite"/>
    </source>
</evidence>
<evidence type="ECO:0000256" key="5">
    <source>
        <dbReference type="ARBA" id="ARBA00022553"/>
    </source>
</evidence>
<dbReference type="CDD" id="cd02440">
    <property type="entry name" value="AdoMet_MTases"/>
    <property type="match status" value="1"/>
</dbReference>
<feature type="region of interest" description="N-terminal hotdog fold" evidence="13">
    <location>
        <begin position="1556"/>
        <end position="1688"/>
    </location>
</feature>
<dbReference type="SUPFAM" id="SSF53901">
    <property type="entry name" value="Thiolase-like"/>
    <property type="match status" value="3"/>
</dbReference>
<feature type="active site" description="Proton donor; for dehydratase activity" evidence="13">
    <location>
        <position position="3323"/>
    </location>
</feature>
<dbReference type="PROSITE" id="PS52004">
    <property type="entry name" value="KS3_2"/>
    <property type="match status" value="3"/>
</dbReference>
<dbReference type="InterPro" id="IPR013968">
    <property type="entry name" value="PKS_KR"/>
</dbReference>
<feature type="region of interest" description="Disordered" evidence="14">
    <location>
        <begin position="1"/>
        <end position="20"/>
    </location>
</feature>
<feature type="region of interest" description="C-terminal hotdog fold" evidence="13">
    <location>
        <begin position="3263"/>
        <end position="3411"/>
    </location>
</feature>
<dbReference type="EMBL" id="JAAGLU010000038">
    <property type="protein sequence ID" value="NEC91056.1"/>
    <property type="molecule type" value="Genomic_DNA"/>
</dbReference>
<feature type="domain" description="Ketosynthase family 3 (KS3)" evidence="16">
    <location>
        <begin position="2513"/>
        <end position="2943"/>
    </location>
</feature>